<sequence length="111" mass="11939">MGQLPLHPPAVGLAPCLQAQLQGSHCARTSLASSSYKALQVSATQQRSRQLDQAGFSCHTLARPGWILLMELQSNTVRSLCSGQPERARRQSHTCSWLWGAGHRCSPSGGS</sequence>
<name>A0A4D9DR28_9SAUR</name>
<evidence type="ECO:0000313" key="2">
    <source>
        <dbReference type="Proteomes" id="UP000297703"/>
    </source>
</evidence>
<dbReference type="Proteomes" id="UP000297703">
    <property type="component" value="Unassembled WGS sequence"/>
</dbReference>
<dbReference type="AlphaFoldDB" id="A0A4D9DR28"/>
<dbReference type="EMBL" id="QXTE01000304">
    <property type="protein sequence ID" value="TFJ99816.1"/>
    <property type="molecule type" value="Genomic_DNA"/>
</dbReference>
<proteinExistence type="predicted"/>
<accession>A0A4D9DR28</accession>
<reference evidence="1 2" key="1">
    <citation type="submission" date="2019-04" db="EMBL/GenBank/DDBJ databases">
        <title>Draft genome of the big-headed turtle Platysternon megacephalum.</title>
        <authorList>
            <person name="Gong S."/>
        </authorList>
    </citation>
    <scope>NUCLEOTIDE SEQUENCE [LARGE SCALE GENOMIC DNA]</scope>
    <source>
        <strain evidence="1">DO16091913</strain>
        <tissue evidence="1">Muscle</tissue>
    </source>
</reference>
<keyword evidence="2" id="KW-1185">Reference proteome</keyword>
<gene>
    <name evidence="1" type="ORF">DR999_PMT18145</name>
</gene>
<evidence type="ECO:0000313" key="1">
    <source>
        <dbReference type="EMBL" id="TFJ99816.1"/>
    </source>
</evidence>
<protein>
    <submittedName>
        <fullName evidence="1">Cyclic AMP-dependent transcription factor ATF-6 alpha</fullName>
    </submittedName>
</protein>
<comment type="caution">
    <text evidence="1">The sequence shown here is derived from an EMBL/GenBank/DDBJ whole genome shotgun (WGS) entry which is preliminary data.</text>
</comment>
<organism evidence="1 2">
    <name type="scientific">Platysternon megacephalum</name>
    <name type="common">big-headed turtle</name>
    <dbReference type="NCBI Taxonomy" id="55544"/>
    <lineage>
        <taxon>Eukaryota</taxon>
        <taxon>Metazoa</taxon>
        <taxon>Chordata</taxon>
        <taxon>Craniata</taxon>
        <taxon>Vertebrata</taxon>
        <taxon>Euteleostomi</taxon>
        <taxon>Archelosauria</taxon>
        <taxon>Testudinata</taxon>
        <taxon>Testudines</taxon>
        <taxon>Cryptodira</taxon>
        <taxon>Durocryptodira</taxon>
        <taxon>Testudinoidea</taxon>
        <taxon>Platysternidae</taxon>
        <taxon>Platysternon</taxon>
    </lineage>
</organism>
<reference evidence="1 2" key="2">
    <citation type="submission" date="2019-04" db="EMBL/GenBank/DDBJ databases">
        <title>The genome sequence of big-headed turtle.</title>
        <authorList>
            <person name="Gong S."/>
        </authorList>
    </citation>
    <scope>NUCLEOTIDE SEQUENCE [LARGE SCALE GENOMIC DNA]</scope>
    <source>
        <strain evidence="1">DO16091913</strain>
        <tissue evidence="1">Muscle</tissue>
    </source>
</reference>